<sequence length="134" mass="14814">MISARNVSTENMLNLEILRQNISTFLSKLSEDQWKHLASSECDKEIEKMIIEFVAPLVDSLGSNMSDCMPLKPKSVSVENPPSPVIGDFGGHTTDQESSEVNPKTKSSPVFVEDISPPVNTSFISLPIRCYRGQ</sequence>
<organism evidence="2 3">
    <name type="scientific">Ilyodon furcidens</name>
    <name type="common">goldbreast splitfin</name>
    <dbReference type="NCBI Taxonomy" id="33524"/>
    <lineage>
        <taxon>Eukaryota</taxon>
        <taxon>Metazoa</taxon>
        <taxon>Chordata</taxon>
        <taxon>Craniata</taxon>
        <taxon>Vertebrata</taxon>
        <taxon>Euteleostomi</taxon>
        <taxon>Actinopterygii</taxon>
        <taxon>Neopterygii</taxon>
        <taxon>Teleostei</taxon>
        <taxon>Neoteleostei</taxon>
        <taxon>Acanthomorphata</taxon>
        <taxon>Ovalentaria</taxon>
        <taxon>Atherinomorphae</taxon>
        <taxon>Cyprinodontiformes</taxon>
        <taxon>Goodeidae</taxon>
        <taxon>Ilyodon</taxon>
    </lineage>
</organism>
<evidence type="ECO:0000256" key="1">
    <source>
        <dbReference type="SAM" id="MobiDB-lite"/>
    </source>
</evidence>
<feature type="compositionally biased region" description="Polar residues" evidence="1">
    <location>
        <begin position="99"/>
        <end position="108"/>
    </location>
</feature>
<feature type="region of interest" description="Disordered" evidence="1">
    <location>
        <begin position="72"/>
        <end position="112"/>
    </location>
</feature>
<protein>
    <submittedName>
        <fullName evidence="2">Uncharacterized protein</fullName>
    </submittedName>
</protein>
<keyword evidence="3" id="KW-1185">Reference proteome</keyword>
<name>A0ABV0UWK7_9TELE</name>
<gene>
    <name evidence="2" type="ORF">ILYODFUR_030627</name>
</gene>
<dbReference type="EMBL" id="JAHRIQ010085689">
    <property type="protein sequence ID" value="MEQ2249557.1"/>
    <property type="molecule type" value="Genomic_DNA"/>
</dbReference>
<comment type="caution">
    <text evidence="2">The sequence shown here is derived from an EMBL/GenBank/DDBJ whole genome shotgun (WGS) entry which is preliminary data.</text>
</comment>
<dbReference type="Proteomes" id="UP001482620">
    <property type="component" value="Unassembled WGS sequence"/>
</dbReference>
<accession>A0ABV0UWK7</accession>
<evidence type="ECO:0000313" key="3">
    <source>
        <dbReference type="Proteomes" id="UP001482620"/>
    </source>
</evidence>
<evidence type="ECO:0000313" key="2">
    <source>
        <dbReference type="EMBL" id="MEQ2249557.1"/>
    </source>
</evidence>
<reference evidence="2 3" key="1">
    <citation type="submission" date="2021-06" db="EMBL/GenBank/DDBJ databases">
        <authorList>
            <person name="Palmer J.M."/>
        </authorList>
    </citation>
    <scope>NUCLEOTIDE SEQUENCE [LARGE SCALE GENOMIC DNA]</scope>
    <source>
        <strain evidence="3">if_2019</strain>
        <tissue evidence="2">Muscle</tissue>
    </source>
</reference>
<proteinExistence type="predicted"/>